<comment type="similarity">
    <text evidence="1">Belongs to the ComF/GntX family.</text>
</comment>
<dbReference type="CDD" id="cd06223">
    <property type="entry name" value="PRTases_typeI"/>
    <property type="match status" value="1"/>
</dbReference>
<dbReference type="InterPro" id="IPR051910">
    <property type="entry name" value="ComF/GntX_DNA_util-trans"/>
</dbReference>
<dbReference type="RefSeq" id="WP_184308241.1">
    <property type="nucleotide sequence ID" value="NZ_JACHXU010000025.1"/>
</dbReference>
<proteinExistence type="inferred from homology"/>
<accession>A0A7W5E3I6</accession>
<evidence type="ECO:0000256" key="1">
    <source>
        <dbReference type="ARBA" id="ARBA00008007"/>
    </source>
</evidence>
<keyword evidence="2" id="KW-0328">Glycosyltransferase</keyword>
<sequence length="370" mass="40380">MRSFPADEANPLKPKWASKIERDWKEAGLISRSTTTSNFLSHSWESVAPLVFPPVCVLCGDATEPTPAIGGEVAGESSQRRRFPQRQYETFCRTCETSLIQSSPMMRTACEECGWPRGARTPRAGSVGSGAESSLDENFAMWGEGGRGDDVLPCARCHARKTPHRFNRITPLYRYHDAARDAVVAAKYPHNSVVARELAIRLAVRCLERWTDLVAEQEAVLSGGKSRRGWSLSGINPLRDGNRLNQAGDGPMITSVPSPWIRQVRRGGSGTRLLSQYTALHLGLPYVSLLRTCRQISKQALLDDDGRRANVSGAFRVCRGSDKKISGREVILVDDVMTTGATADEIAGVLLDAGASKVSLAVVAMALREN</sequence>
<dbReference type="InterPro" id="IPR029057">
    <property type="entry name" value="PRTase-like"/>
</dbReference>
<comment type="caution">
    <text evidence="2">The sequence shown here is derived from an EMBL/GenBank/DDBJ whole genome shotgun (WGS) entry which is preliminary data.</text>
</comment>
<dbReference type="AlphaFoldDB" id="A0A7W5E3I6"/>
<name>A0A7W5E3I6_9BACT</name>
<dbReference type="PANTHER" id="PTHR47505:SF1">
    <property type="entry name" value="DNA UTILIZATION PROTEIN YHGH"/>
    <property type="match status" value="1"/>
</dbReference>
<organism evidence="2 3">
    <name type="scientific">Aporhodopirellula rubra</name>
    <dbReference type="NCBI Taxonomy" id="980271"/>
    <lineage>
        <taxon>Bacteria</taxon>
        <taxon>Pseudomonadati</taxon>
        <taxon>Planctomycetota</taxon>
        <taxon>Planctomycetia</taxon>
        <taxon>Pirellulales</taxon>
        <taxon>Pirellulaceae</taxon>
        <taxon>Aporhodopirellula</taxon>
    </lineage>
</organism>
<dbReference type="GO" id="GO:0016757">
    <property type="term" value="F:glycosyltransferase activity"/>
    <property type="evidence" value="ECO:0007669"/>
    <property type="project" value="UniProtKB-KW"/>
</dbReference>
<dbReference type="EMBL" id="JACHXU010000025">
    <property type="protein sequence ID" value="MBB3209534.1"/>
    <property type="molecule type" value="Genomic_DNA"/>
</dbReference>
<evidence type="ECO:0000313" key="3">
    <source>
        <dbReference type="Proteomes" id="UP000536179"/>
    </source>
</evidence>
<gene>
    <name evidence="2" type="ORF">FHS27_005374</name>
</gene>
<protein>
    <submittedName>
        <fullName evidence="2">Putative amidophosphoribosyltransferase</fullName>
    </submittedName>
</protein>
<dbReference type="InterPro" id="IPR000836">
    <property type="entry name" value="PRTase_dom"/>
</dbReference>
<keyword evidence="2" id="KW-0808">Transferase</keyword>
<dbReference type="PANTHER" id="PTHR47505">
    <property type="entry name" value="DNA UTILIZATION PROTEIN YHGH"/>
    <property type="match status" value="1"/>
</dbReference>
<keyword evidence="3" id="KW-1185">Reference proteome</keyword>
<evidence type="ECO:0000313" key="2">
    <source>
        <dbReference type="EMBL" id="MBB3209534.1"/>
    </source>
</evidence>
<dbReference type="Proteomes" id="UP000536179">
    <property type="component" value="Unassembled WGS sequence"/>
</dbReference>
<reference evidence="2 3" key="1">
    <citation type="submission" date="2020-08" db="EMBL/GenBank/DDBJ databases">
        <title>Genomic Encyclopedia of Type Strains, Phase III (KMG-III): the genomes of soil and plant-associated and newly described type strains.</title>
        <authorList>
            <person name="Whitman W."/>
        </authorList>
    </citation>
    <scope>NUCLEOTIDE SEQUENCE [LARGE SCALE GENOMIC DNA]</scope>
    <source>
        <strain evidence="2 3">CECT 8075</strain>
    </source>
</reference>
<dbReference type="Gene3D" id="3.40.50.2020">
    <property type="match status" value="1"/>
</dbReference>
<dbReference type="SUPFAM" id="SSF53271">
    <property type="entry name" value="PRTase-like"/>
    <property type="match status" value="1"/>
</dbReference>